<dbReference type="EMBL" id="JAQQAF010000002">
    <property type="protein sequence ID" value="KAJ8504151.1"/>
    <property type="molecule type" value="Genomic_DNA"/>
</dbReference>
<comment type="caution">
    <text evidence="12">The sequence shown here is derived from an EMBL/GenBank/DDBJ whole genome shotgun (WGS) entry which is preliminary data.</text>
</comment>
<keyword evidence="2" id="KW-0479">Metal-binding</keyword>
<evidence type="ECO:0000256" key="5">
    <source>
        <dbReference type="ARBA" id="ARBA00023015"/>
    </source>
</evidence>
<name>A0AAV8RNN8_ENSVE</name>
<sequence length="333" mass="36612">MDWDFKMPPWDLADLGRDAADPSVGIGCGLGRRPSEVHCSVDLKLGGLGDFLPSHGWQDQPKVPTMAASSGASKRLPRNPGNGSQKAACSVDGCKADLSGCREYHRRHKVCEAHSKTPVVIVGGREQRFCQQCSRFHLLVEFDEVKRSCRRRLEGHNRRRRKPQPDSINSGSLFANHQGATFSSYPPIFPTATPEPNWPGAIKPKDTALYAHCLPSHGTNRNHNVLSTHSWSQEGKQFPFLQENKTTFSKITLGIPVGQPHLRAFLPSAPTTSINTGSGQMVQIPAGMEDDHAGIFLVSDANESEIHFPNVLHVWGEGSSEGTSQSLPFYWQC</sequence>
<dbReference type="InterPro" id="IPR036893">
    <property type="entry name" value="SBP_sf"/>
</dbReference>
<dbReference type="AlphaFoldDB" id="A0AAV8RNN8"/>
<dbReference type="GO" id="GO:0005634">
    <property type="term" value="C:nucleus"/>
    <property type="evidence" value="ECO:0007669"/>
    <property type="project" value="UniProtKB-SubCell"/>
</dbReference>
<evidence type="ECO:0000313" key="13">
    <source>
        <dbReference type="Proteomes" id="UP001222027"/>
    </source>
</evidence>
<accession>A0AAV8RNN8</accession>
<keyword evidence="7" id="KW-0804">Transcription</keyword>
<dbReference type="PROSITE" id="PS51141">
    <property type="entry name" value="ZF_SBP"/>
    <property type="match status" value="1"/>
</dbReference>
<evidence type="ECO:0000256" key="1">
    <source>
        <dbReference type="ARBA" id="ARBA00004123"/>
    </source>
</evidence>
<dbReference type="Pfam" id="PF03110">
    <property type="entry name" value="SBP"/>
    <property type="match status" value="1"/>
</dbReference>
<evidence type="ECO:0000256" key="7">
    <source>
        <dbReference type="ARBA" id="ARBA00023163"/>
    </source>
</evidence>
<dbReference type="InterPro" id="IPR004333">
    <property type="entry name" value="SBP_dom"/>
</dbReference>
<reference evidence="12 13" key="1">
    <citation type="submission" date="2022-12" db="EMBL/GenBank/DDBJ databases">
        <title>Chromosome-scale assembly of the Ensete ventricosum genome.</title>
        <authorList>
            <person name="Dussert Y."/>
            <person name="Stocks J."/>
            <person name="Wendawek A."/>
            <person name="Woldeyes F."/>
            <person name="Nichols R.A."/>
            <person name="Borrell J.S."/>
        </authorList>
    </citation>
    <scope>NUCLEOTIDE SEQUENCE [LARGE SCALE GENOMIC DNA]</scope>
    <source>
        <strain evidence="13">cv. Maze</strain>
        <tissue evidence="12">Seeds</tissue>
    </source>
</reference>
<evidence type="ECO:0000256" key="10">
    <source>
        <dbReference type="SAM" id="MobiDB-lite"/>
    </source>
</evidence>
<evidence type="ECO:0000256" key="3">
    <source>
        <dbReference type="ARBA" id="ARBA00022771"/>
    </source>
</evidence>
<evidence type="ECO:0000256" key="9">
    <source>
        <dbReference type="PROSITE-ProRule" id="PRU00470"/>
    </source>
</evidence>
<evidence type="ECO:0000313" key="12">
    <source>
        <dbReference type="EMBL" id="KAJ8504151.1"/>
    </source>
</evidence>
<dbReference type="InterPro" id="IPR044817">
    <property type="entry name" value="SBP-like"/>
</dbReference>
<dbReference type="PANTHER" id="PTHR31251:SF169">
    <property type="entry name" value="SQUAMOSA PROMOTER-BINDING-LIKE PROTEIN 8"/>
    <property type="match status" value="1"/>
</dbReference>
<keyword evidence="6" id="KW-0238">DNA-binding</keyword>
<comment type="subcellular location">
    <subcellularLocation>
        <location evidence="1">Nucleus</location>
    </subcellularLocation>
</comment>
<proteinExistence type="predicted"/>
<dbReference type="GO" id="GO:0008270">
    <property type="term" value="F:zinc ion binding"/>
    <property type="evidence" value="ECO:0007669"/>
    <property type="project" value="UniProtKB-KW"/>
</dbReference>
<evidence type="ECO:0000256" key="6">
    <source>
        <dbReference type="ARBA" id="ARBA00023125"/>
    </source>
</evidence>
<gene>
    <name evidence="12" type="ORF">OPV22_005037</name>
</gene>
<evidence type="ECO:0000256" key="2">
    <source>
        <dbReference type="ARBA" id="ARBA00022723"/>
    </source>
</evidence>
<keyword evidence="8" id="KW-0539">Nucleus</keyword>
<keyword evidence="13" id="KW-1185">Reference proteome</keyword>
<feature type="domain" description="SBP-type" evidence="11">
    <location>
        <begin position="86"/>
        <end position="163"/>
    </location>
</feature>
<evidence type="ECO:0000259" key="11">
    <source>
        <dbReference type="PROSITE" id="PS51141"/>
    </source>
</evidence>
<dbReference type="FunFam" id="4.10.1100.10:FF:000001">
    <property type="entry name" value="Squamosa promoter-binding-like protein 14"/>
    <property type="match status" value="1"/>
</dbReference>
<protein>
    <recommendedName>
        <fullName evidence="11">SBP-type domain-containing protein</fullName>
    </recommendedName>
</protein>
<dbReference type="SUPFAM" id="SSF103612">
    <property type="entry name" value="SBT domain"/>
    <property type="match status" value="1"/>
</dbReference>
<feature type="region of interest" description="Disordered" evidence="10">
    <location>
        <begin position="56"/>
        <end position="88"/>
    </location>
</feature>
<keyword evidence="4" id="KW-0862">Zinc</keyword>
<dbReference type="PANTHER" id="PTHR31251">
    <property type="entry name" value="SQUAMOSA PROMOTER-BINDING-LIKE PROTEIN 4"/>
    <property type="match status" value="1"/>
</dbReference>
<organism evidence="12 13">
    <name type="scientific">Ensete ventricosum</name>
    <name type="common">Abyssinian banana</name>
    <name type="synonym">Musa ensete</name>
    <dbReference type="NCBI Taxonomy" id="4639"/>
    <lineage>
        <taxon>Eukaryota</taxon>
        <taxon>Viridiplantae</taxon>
        <taxon>Streptophyta</taxon>
        <taxon>Embryophyta</taxon>
        <taxon>Tracheophyta</taxon>
        <taxon>Spermatophyta</taxon>
        <taxon>Magnoliopsida</taxon>
        <taxon>Liliopsida</taxon>
        <taxon>Zingiberales</taxon>
        <taxon>Musaceae</taxon>
        <taxon>Ensete</taxon>
    </lineage>
</organism>
<dbReference type="Gene3D" id="4.10.1100.10">
    <property type="entry name" value="Transcription factor, SBP-box domain"/>
    <property type="match status" value="1"/>
</dbReference>
<keyword evidence="5" id="KW-0805">Transcription regulation</keyword>
<evidence type="ECO:0000256" key="4">
    <source>
        <dbReference type="ARBA" id="ARBA00022833"/>
    </source>
</evidence>
<dbReference type="Proteomes" id="UP001222027">
    <property type="component" value="Unassembled WGS sequence"/>
</dbReference>
<dbReference type="GO" id="GO:0003677">
    <property type="term" value="F:DNA binding"/>
    <property type="evidence" value="ECO:0007669"/>
    <property type="project" value="UniProtKB-KW"/>
</dbReference>
<keyword evidence="3 9" id="KW-0863">Zinc-finger</keyword>
<evidence type="ECO:0000256" key="8">
    <source>
        <dbReference type="ARBA" id="ARBA00023242"/>
    </source>
</evidence>